<organism evidence="2 3">
    <name type="scientific">Rhizophagus clarus</name>
    <dbReference type="NCBI Taxonomy" id="94130"/>
    <lineage>
        <taxon>Eukaryota</taxon>
        <taxon>Fungi</taxon>
        <taxon>Fungi incertae sedis</taxon>
        <taxon>Mucoromycota</taxon>
        <taxon>Glomeromycotina</taxon>
        <taxon>Glomeromycetes</taxon>
        <taxon>Glomerales</taxon>
        <taxon>Glomeraceae</taxon>
        <taxon>Rhizophagus</taxon>
    </lineage>
</organism>
<comment type="caution">
    <text evidence="2">The sequence shown here is derived from an EMBL/GenBank/DDBJ whole genome shotgun (WGS) entry which is preliminary data.</text>
</comment>
<dbReference type="OrthoDB" id="550575at2759"/>
<evidence type="ECO:0000259" key="1">
    <source>
        <dbReference type="Pfam" id="PF25372"/>
    </source>
</evidence>
<dbReference type="InterPro" id="IPR032675">
    <property type="entry name" value="LRR_dom_sf"/>
</dbReference>
<dbReference type="Proteomes" id="UP000615446">
    <property type="component" value="Unassembled WGS sequence"/>
</dbReference>
<protein>
    <recommendedName>
        <fullName evidence="1">F-box/LRR-repeat protein 15-like leucin rich repeat domain-containing protein</fullName>
    </recommendedName>
</protein>
<sequence>MPSKTNYTDSEKERIYTIVNIKESIIALEHDVTKIHQNLKRIAREIYYLYKDMAPEDFEKMLRSDIDEMWNNFSEKGLIESEKLTAKYEHTYDRATGFITIKNKRHDRVVGVFDYHELCEYLRVQTILEHIGFSNRALELIGGSYPNLKYLNLCVNQSGNYMSSCAREVDDGGLWRISKSCHKLEYLNLAYCTEITEHSICGIIRSNPKLQHLDITYCGVISDMTIEEIAKSCLNLKYLNLEGCHNISKEAVDQLVSSLSPNIHVENFVPIQIHPLDLIHQLARQLGIPHDVPRDVVSLNNFINDELSRRLSELRILARPSLRSGGRLYNTRHSVNNNQNSVIFQIHWQPNRRSPRINFGRILADQLEWWYSTDLTNLER</sequence>
<dbReference type="SUPFAM" id="SSF52047">
    <property type="entry name" value="RNI-like"/>
    <property type="match status" value="1"/>
</dbReference>
<dbReference type="Gene3D" id="3.80.10.10">
    <property type="entry name" value="Ribonuclease Inhibitor"/>
    <property type="match status" value="1"/>
</dbReference>
<dbReference type="Pfam" id="PF25372">
    <property type="entry name" value="DUF7885"/>
    <property type="match status" value="1"/>
</dbReference>
<evidence type="ECO:0000313" key="3">
    <source>
        <dbReference type="Proteomes" id="UP000615446"/>
    </source>
</evidence>
<dbReference type="AlphaFoldDB" id="A0A8H3LVG0"/>
<dbReference type="EMBL" id="BLAL01000223">
    <property type="protein sequence ID" value="GES93161.1"/>
    <property type="molecule type" value="Genomic_DNA"/>
</dbReference>
<evidence type="ECO:0000313" key="2">
    <source>
        <dbReference type="EMBL" id="GES93161.1"/>
    </source>
</evidence>
<dbReference type="GO" id="GO:0019005">
    <property type="term" value="C:SCF ubiquitin ligase complex"/>
    <property type="evidence" value="ECO:0007669"/>
    <property type="project" value="TreeGrafter"/>
</dbReference>
<name>A0A8H3LVG0_9GLOM</name>
<feature type="domain" description="F-box/LRR-repeat protein 15-like leucin rich repeat" evidence="1">
    <location>
        <begin position="131"/>
        <end position="257"/>
    </location>
</feature>
<dbReference type="InterPro" id="IPR057207">
    <property type="entry name" value="FBXL15_LRR"/>
</dbReference>
<dbReference type="SMART" id="SM00367">
    <property type="entry name" value="LRR_CC"/>
    <property type="match status" value="3"/>
</dbReference>
<accession>A0A8H3LVG0</accession>
<dbReference type="InterPro" id="IPR006553">
    <property type="entry name" value="Leu-rich_rpt_Cys-con_subtyp"/>
</dbReference>
<gene>
    <name evidence="2" type="ORF">RCL2_001991700</name>
</gene>
<dbReference type="GO" id="GO:0031146">
    <property type="term" value="P:SCF-dependent proteasomal ubiquitin-dependent protein catabolic process"/>
    <property type="evidence" value="ECO:0007669"/>
    <property type="project" value="TreeGrafter"/>
</dbReference>
<reference evidence="2" key="1">
    <citation type="submission" date="2019-10" db="EMBL/GenBank/DDBJ databases">
        <title>Conservation and host-specific expression of non-tandemly repeated heterogenous ribosome RNA gene in arbuscular mycorrhizal fungi.</title>
        <authorList>
            <person name="Maeda T."/>
            <person name="Kobayashi Y."/>
            <person name="Nakagawa T."/>
            <person name="Ezawa T."/>
            <person name="Yamaguchi K."/>
            <person name="Bino T."/>
            <person name="Nishimoto Y."/>
            <person name="Shigenobu S."/>
            <person name="Kawaguchi M."/>
        </authorList>
    </citation>
    <scope>NUCLEOTIDE SEQUENCE</scope>
    <source>
        <strain evidence="2">HR1</strain>
    </source>
</reference>
<proteinExistence type="predicted"/>
<dbReference type="PANTHER" id="PTHR13318">
    <property type="entry name" value="PARTNER OF PAIRED, ISOFORM B-RELATED"/>
    <property type="match status" value="1"/>
</dbReference>